<sequence>MSSPSPSPSPSPSTKMVNSEGSDREGSSSLSEQERGTFEYFGWVYHLGINTIGHEYCHLRFLFVKGKFVEMYKRDPHDNPGIKPIRKGVVGHTLMVEELGRRKVNNGDLYVIRLYNRLDESRKGEIACATAGEARKWMEAFDQAKQQAEYELSKGGGTRRKLSMDNELNLEGHRPRVRRYAHGLRKLVRIGKGPETLLRQASDLGGAVRSDGYFEGDVGDAIEAHQWKCVHTVNGIRIFEDVADAKSRKNVLVKSVGVVDANLDTVFEMVLSLDRHQRYEWDMLTSDLELVDSVNGHYDVVYGTYDPKYHTRWHSKRDFVFSRQWFRGQDGAYTILQFPAIHKKRPPRSGYRRTNITPSTWEIKSLDPPLASNAPRCLVTLMLEINSSGWRRWKKDQYSTFEKTIPFALLCQVAGLREYFEANPAMTSTSTTTIVHSETSNSSTAYSEFEDPDLSDEFYDAIAADESSEDEDSSDDDVELTKKDGKVKLKNVSWAIARLALKRTPAPIPNNELDAQISPISVNASQVHGTMREGKEDTDTNCWTSPGGQGFMIRGKTYLKDSSKIMGGDPLLKLLAVDWFKADVNIDRVATHPKCLVQSEAAKNLPFILVINLQVPAKPNYSMVLYYGADRPIKKDSLLGKFVDGTDMFRDSRFKLIPSIVEGYWMVKRAVGTKACLLGKAVTCKYLRQDNFLEIDVDIGSSSVARSIIGLVLGYVTSLVVDLAILIEAKEESELPEYVLGTVRLNRVKLDSAVPFETS</sequence>
<dbReference type="GO" id="GO:0008289">
    <property type="term" value="F:lipid binding"/>
    <property type="evidence" value="ECO:0007669"/>
    <property type="project" value="InterPro"/>
</dbReference>
<evidence type="ECO:0000313" key="3">
    <source>
        <dbReference type="EMBL" id="OVA16368.1"/>
    </source>
</evidence>
<dbReference type="Gene3D" id="3.30.530.20">
    <property type="match status" value="1"/>
</dbReference>
<feature type="domain" description="START" evidence="2">
    <location>
        <begin position="227"/>
        <end position="389"/>
    </location>
</feature>
<comment type="caution">
    <text evidence="3">The sequence shown here is derived from an EMBL/GenBank/DDBJ whole genome shotgun (WGS) entry which is preliminary data.</text>
</comment>
<proteinExistence type="predicted"/>
<dbReference type="InParanoid" id="A0A200R116"/>
<evidence type="ECO:0000256" key="1">
    <source>
        <dbReference type="SAM" id="MobiDB-lite"/>
    </source>
</evidence>
<dbReference type="PANTHER" id="PTHR12136">
    <property type="entry name" value="ENHANCED DISEASE RESISTANCE-RELATED"/>
    <property type="match status" value="1"/>
</dbReference>
<gene>
    <name evidence="3" type="ORF">BVC80_1675g10</name>
</gene>
<dbReference type="EMBL" id="MVGT01000542">
    <property type="protein sequence ID" value="OVA16368.1"/>
    <property type="molecule type" value="Genomic_DNA"/>
</dbReference>
<evidence type="ECO:0000259" key="2">
    <source>
        <dbReference type="PROSITE" id="PS50848"/>
    </source>
</evidence>
<keyword evidence="4" id="KW-1185">Reference proteome</keyword>
<name>A0A200R116_MACCD</name>
<dbReference type="Proteomes" id="UP000195402">
    <property type="component" value="Unassembled WGS sequence"/>
</dbReference>
<dbReference type="InterPro" id="IPR045096">
    <property type="entry name" value="EDR2-like"/>
</dbReference>
<dbReference type="PROSITE" id="PS50848">
    <property type="entry name" value="START"/>
    <property type="match status" value="1"/>
</dbReference>
<dbReference type="FunCoup" id="A0A200R116">
    <property type="interactions" value="1253"/>
</dbReference>
<dbReference type="SUPFAM" id="SSF55961">
    <property type="entry name" value="Bet v1-like"/>
    <property type="match status" value="1"/>
</dbReference>
<dbReference type="AlphaFoldDB" id="A0A200R116"/>
<dbReference type="STRING" id="56857.A0A200R116"/>
<feature type="compositionally biased region" description="Pro residues" evidence="1">
    <location>
        <begin position="1"/>
        <end position="11"/>
    </location>
</feature>
<feature type="region of interest" description="Disordered" evidence="1">
    <location>
        <begin position="1"/>
        <end position="31"/>
    </location>
</feature>
<dbReference type="InterPro" id="IPR002913">
    <property type="entry name" value="START_lipid-bd_dom"/>
</dbReference>
<dbReference type="CDD" id="cd00177">
    <property type="entry name" value="START"/>
    <property type="match status" value="1"/>
</dbReference>
<feature type="region of interest" description="Disordered" evidence="1">
    <location>
        <begin position="430"/>
        <end position="450"/>
    </location>
</feature>
<organism evidence="3 4">
    <name type="scientific">Macleaya cordata</name>
    <name type="common">Five-seeded plume-poppy</name>
    <name type="synonym">Bocconia cordata</name>
    <dbReference type="NCBI Taxonomy" id="56857"/>
    <lineage>
        <taxon>Eukaryota</taxon>
        <taxon>Viridiplantae</taxon>
        <taxon>Streptophyta</taxon>
        <taxon>Embryophyta</taxon>
        <taxon>Tracheophyta</taxon>
        <taxon>Spermatophyta</taxon>
        <taxon>Magnoliopsida</taxon>
        <taxon>Ranunculales</taxon>
        <taxon>Papaveraceae</taxon>
        <taxon>Papaveroideae</taxon>
        <taxon>Macleaya</taxon>
    </lineage>
</organism>
<dbReference type="InterPro" id="IPR023393">
    <property type="entry name" value="START-like_dom_sf"/>
</dbReference>
<dbReference type="Pfam" id="PF07059">
    <property type="entry name" value="EDR2_C"/>
    <property type="match status" value="1"/>
</dbReference>
<dbReference type="Pfam" id="PF01852">
    <property type="entry name" value="START"/>
    <property type="match status" value="1"/>
</dbReference>
<dbReference type="InterPro" id="IPR009769">
    <property type="entry name" value="EDR2_C"/>
</dbReference>
<evidence type="ECO:0000313" key="4">
    <source>
        <dbReference type="Proteomes" id="UP000195402"/>
    </source>
</evidence>
<dbReference type="PANTHER" id="PTHR12136:SF47">
    <property type="entry name" value="ENHANCED DISEASE RESISTANCE PROTEIN (DUF1336)"/>
    <property type="match status" value="1"/>
</dbReference>
<protein>
    <submittedName>
        <fullName evidence="3">START domain</fullName>
    </submittedName>
</protein>
<accession>A0A200R116</accession>
<reference evidence="3 4" key="1">
    <citation type="journal article" date="2017" name="Mol. Plant">
        <title>The Genome of Medicinal Plant Macleaya cordata Provides New Insights into Benzylisoquinoline Alkaloids Metabolism.</title>
        <authorList>
            <person name="Liu X."/>
            <person name="Liu Y."/>
            <person name="Huang P."/>
            <person name="Ma Y."/>
            <person name="Qing Z."/>
            <person name="Tang Q."/>
            <person name="Cao H."/>
            <person name="Cheng P."/>
            <person name="Zheng Y."/>
            <person name="Yuan Z."/>
            <person name="Zhou Y."/>
            <person name="Liu J."/>
            <person name="Tang Z."/>
            <person name="Zhuo Y."/>
            <person name="Zhang Y."/>
            <person name="Yu L."/>
            <person name="Huang J."/>
            <person name="Yang P."/>
            <person name="Peng Q."/>
            <person name="Zhang J."/>
            <person name="Jiang W."/>
            <person name="Zhang Z."/>
            <person name="Lin K."/>
            <person name="Ro D.K."/>
            <person name="Chen X."/>
            <person name="Xiong X."/>
            <person name="Shang Y."/>
            <person name="Huang S."/>
            <person name="Zeng J."/>
        </authorList>
    </citation>
    <scope>NUCLEOTIDE SEQUENCE [LARGE SCALE GENOMIC DNA]</scope>
    <source>
        <strain evidence="4">cv. BLH2017</strain>
        <tissue evidence="3">Root</tissue>
    </source>
</reference>
<dbReference type="OMA" id="SIGHEYR"/>
<dbReference type="OrthoDB" id="9970435at2759"/>
<feature type="compositionally biased region" description="Basic and acidic residues" evidence="1">
    <location>
        <begin position="21"/>
        <end position="31"/>
    </location>
</feature>
<feature type="compositionally biased region" description="Polar residues" evidence="1">
    <location>
        <begin position="430"/>
        <end position="446"/>
    </location>
</feature>